<dbReference type="AlphaFoldDB" id="A0A4Y9ER89"/>
<keyword evidence="2" id="KW-0732">Signal</keyword>
<keyword evidence="4" id="KW-1185">Reference proteome</keyword>
<feature type="chain" id="PRO_5021474845" evidence="2">
    <location>
        <begin position="21"/>
        <end position="354"/>
    </location>
</feature>
<accession>A0A4Y9ER89</accession>
<sequence>MKIIILAGMTALLSPFMLNAAMADEKSDAPKTIELKVSKVREAKTDFLALAIDSKTGAYYTRMGYGYEGPEVQMYKNAAAFEAGEVSEILKLDGAMMAGTYMTATGGQLYGRIFDAQGEWGWPDANILGRWDLATGQLNAKAEMSNMGGRNGSDTFNWGGFSALNTMQDQTGRYVMGTEGGGTWVVLKVDEDLNVLDGRKFEAGSMGWAFMKKGQVFMSDSYDSNHIGQVLDFVSGALEKVSYDLIGFAKEGEKQARVYLSMTSYDANSDTVYFQNTNDQTIYELGSGDSGGWNGGGHDGGGYDGGGDTGGGDNGGGVSAVPEPASWAMMITGFGLIGSAQRRAARRRRTAPTA</sequence>
<dbReference type="EMBL" id="SIHO01000001">
    <property type="protein sequence ID" value="TFU06114.1"/>
    <property type="molecule type" value="Genomic_DNA"/>
</dbReference>
<protein>
    <submittedName>
        <fullName evidence="3">PEP-CTERM sorting domain-containing protein</fullName>
    </submittedName>
</protein>
<feature type="region of interest" description="Disordered" evidence="1">
    <location>
        <begin position="286"/>
        <end position="321"/>
    </location>
</feature>
<dbReference type="Proteomes" id="UP000297737">
    <property type="component" value="Unassembled WGS sequence"/>
</dbReference>
<evidence type="ECO:0000256" key="2">
    <source>
        <dbReference type="SAM" id="SignalP"/>
    </source>
</evidence>
<feature type="signal peptide" evidence="2">
    <location>
        <begin position="1"/>
        <end position="20"/>
    </location>
</feature>
<evidence type="ECO:0000313" key="4">
    <source>
        <dbReference type="Proteomes" id="UP000297737"/>
    </source>
</evidence>
<comment type="caution">
    <text evidence="3">The sequence shown here is derived from an EMBL/GenBank/DDBJ whole genome shotgun (WGS) entry which is preliminary data.</text>
</comment>
<evidence type="ECO:0000256" key="1">
    <source>
        <dbReference type="SAM" id="MobiDB-lite"/>
    </source>
</evidence>
<dbReference type="NCBIfam" id="NF035944">
    <property type="entry name" value="PEPxxWA-CTERM"/>
    <property type="match status" value="1"/>
</dbReference>
<evidence type="ECO:0000313" key="3">
    <source>
        <dbReference type="EMBL" id="TFU06114.1"/>
    </source>
</evidence>
<organism evidence="3 4">
    <name type="scientific">Glacieibacterium arshaanense</name>
    <dbReference type="NCBI Taxonomy" id="2511025"/>
    <lineage>
        <taxon>Bacteria</taxon>
        <taxon>Pseudomonadati</taxon>
        <taxon>Pseudomonadota</taxon>
        <taxon>Alphaproteobacteria</taxon>
        <taxon>Sphingomonadales</taxon>
        <taxon>Sphingosinicellaceae</taxon>
        <taxon>Glacieibacterium</taxon>
    </lineage>
</organism>
<dbReference type="InterPro" id="IPR013424">
    <property type="entry name" value="Ice-binding_C"/>
</dbReference>
<proteinExistence type="predicted"/>
<feature type="compositionally biased region" description="Gly residues" evidence="1">
    <location>
        <begin position="288"/>
        <end position="318"/>
    </location>
</feature>
<dbReference type="NCBIfam" id="TIGR02595">
    <property type="entry name" value="PEP_CTERM"/>
    <property type="match status" value="1"/>
</dbReference>
<dbReference type="OrthoDB" id="8388046at2"/>
<name>A0A4Y9ER89_9SPHN</name>
<reference evidence="3 4" key="1">
    <citation type="submission" date="2019-02" db="EMBL/GenBank/DDBJ databases">
        <title>Polymorphobacter sp. isolated from the lake at the Tibet of China.</title>
        <authorList>
            <person name="Li A."/>
        </authorList>
    </citation>
    <scope>NUCLEOTIDE SEQUENCE [LARGE SCALE GENOMIC DNA]</scope>
    <source>
        <strain evidence="3 4">DJ1R-1</strain>
    </source>
</reference>
<gene>
    <name evidence="3" type="ORF">EUV02_03620</name>
</gene>